<organism evidence="8">
    <name type="scientific">candidate division WOR-3 bacterium</name>
    <dbReference type="NCBI Taxonomy" id="2052148"/>
    <lineage>
        <taxon>Bacteria</taxon>
        <taxon>Bacteria division WOR-3</taxon>
    </lineage>
</organism>
<reference evidence="8" key="1">
    <citation type="journal article" date="2020" name="mSystems">
        <title>Genome- and Community-Level Interaction Insights into Carbon Utilization and Element Cycling Functions of Hydrothermarchaeota in Hydrothermal Sediment.</title>
        <authorList>
            <person name="Zhou Z."/>
            <person name="Liu Y."/>
            <person name="Xu W."/>
            <person name="Pan J."/>
            <person name="Luo Z.H."/>
            <person name="Li M."/>
        </authorList>
    </citation>
    <scope>NUCLEOTIDE SEQUENCE [LARGE SCALE GENOMIC DNA]</scope>
    <source>
        <strain evidence="8">HyVt-74</strain>
    </source>
</reference>
<evidence type="ECO:0000256" key="5">
    <source>
        <dbReference type="ARBA" id="ARBA00022989"/>
    </source>
</evidence>
<gene>
    <name evidence="8" type="ORF">ENL19_01995</name>
</gene>
<protein>
    <recommendedName>
        <fullName evidence="9">MATE family efflux transporter</fullName>
    </recommendedName>
</protein>
<proteinExistence type="predicted"/>
<accession>A0A7C5DBZ8</accession>
<dbReference type="AlphaFoldDB" id="A0A7C5DBZ8"/>
<comment type="caution">
    <text evidence="8">The sequence shown here is derived from an EMBL/GenBank/DDBJ whole genome shotgun (WGS) entry which is preliminary data.</text>
</comment>
<dbReference type="GO" id="GO:0015297">
    <property type="term" value="F:antiporter activity"/>
    <property type="evidence" value="ECO:0007669"/>
    <property type="project" value="InterPro"/>
</dbReference>
<dbReference type="PANTHER" id="PTHR43549:SF2">
    <property type="entry name" value="MULTIDRUG RESISTANCE PROTEIN NORM-RELATED"/>
    <property type="match status" value="1"/>
</dbReference>
<dbReference type="Pfam" id="PF01554">
    <property type="entry name" value="MatE"/>
    <property type="match status" value="1"/>
</dbReference>
<evidence type="ECO:0008006" key="9">
    <source>
        <dbReference type="Google" id="ProtNLM"/>
    </source>
</evidence>
<evidence type="ECO:0000256" key="2">
    <source>
        <dbReference type="ARBA" id="ARBA00022448"/>
    </source>
</evidence>
<evidence type="ECO:0000256" key="4">
    <source>
        <dbReference type="ARBA" id="ARBA00022692"/>
    </source>
</evidence>
<evidence type="ECO:0000313" key="8">
    <source>
        <dbReference type="EMBL" id="HHE04817.1"/>
    </source>
</evidence>
<feature type="transmembrane region" description="Helical" evidence="7">
    <location>
        <begin position="62"/>
        <end position="87"/>
    </location>
</feature>
<dbReference type="InterPro" id="IPR002528">
    <property type="entry name" value="MATE_fam"/>
</dbReference>
<dbReference type="GO" id="GO:0042910">
    <property type="term" value="F:xenobiotic transmembrane transporter activity"/>
    <property type="evidence" value="ECO:0007669"/>
    <property type="project" value="InterPro"/>
</dbReference>
<dbReference type="EMBL" id="DRTB01000149">
    <property type="protein sequence ID" value="HHE04817.1"/>
    <property type="molecule type" value="Genomic_DNA"/>
</dbReference>
<name>A0A7C5DBZ8_UNCW3</name>
<feature type="transmembrane region" description="Helical" evidence="7">
    <location>
        <begin position="21"/>
        <end position="42"/>
    </location>
</feature>
<sequence length="102" mass="10860">MGIIQKKSETKGIYEGPILGTLFKLAAPVFVGMFFQLLYSIVDTIWISRIDLNDPSYVGGLGIVLPLVFLTIAISSGILVGVGSLIARATGKKDYEPVNSAA</sequence>
<keyword evidence="4 7" id="KW-0812">Transmembrane</keyword>
<dbReference type="Proteomes" id="UP000886110">
    <property type="component" value="Unassembled WGS sequence"/>
</dbReference>
<evidence type="ECO:0000256" key="7">
    <source>
        <dbReference type="SAM" id="Phobius"/>
    </source>
</evidence>
<dbReference type="GO" id="GO:0005886">
    <property type="term" value="C:plasma membrane"/>
    <property type="evidence" value="ECO:0007669"/>
    <property type="project" value="UniProtKB-SubCell"/>
</dbReference>
<dbReference type="PANTHER" id="PTHR43549">
    <property type="entry name" value="MULTIDRUG RESISTANCE PROTEIN YPNP-RELATED"/>
    <property type="match status" value="1"/>
</dbReference>
<keyword evidence="2" id="KW-0813">Transport</keyword>
<evidence type="ECO:0000256" key="1">
    <source>
        <dbReference type="ARBA" id="ARBA00004651"/>
    </source>
</evidence>
<keyword evidence="3" id="KW-1003">Cell membrane</keyword>
<comment type="subcellular location">
    <subcellularLocation>
        <location evidence="1">Cell membrane</location>
        <topology evidence="1">Multi-pass membrane protein</topology>
    </subcellularLocation>
</comment>
<dbReference type="InterPro" id="IPR052031">
    <property type="entry name" value="Membrane_Transporter-Flippase"/>
</dbReference>
<evidence type="ECO:0000256" key="3">
    <source>
        <dbReference type="ARBA" id="ARBA00022475"/>
    </source>
</evidence>
<keyword evidence="6 7" id="KW-0472">Membrane</keyword>
<keyword evidence="5 7" id="KW-1133">Transmembrane helix</keyword>
<evidence type="ECO:0000256" key="6">
    <source>
        <dbReference type="ARBA" id="ARBA00023136"/>
    </source>
</evidence>